<evidence type="ECO:0000256" key="3">
    <source>
        <dbReference type="RuleBase" id="RU000363"/>
    </source>
</evidence>
<feature type="domain" description="Ketoreductase" evidence="4">
    <location>
        <begin position="2"/>
        <end position="177"/>
    </location>
</feature>
<name>A0ABS2GBQ7_9FIRM</name>
<keyword evidence="6" id="KW-1185">Reference proteome</keyword>
<dbReference type="CDD" id="cd05233">
    <property type="entry name" value="SDR_c"/>
    <property type="match status" value="1"/>
</dbReference>
<evidence type="ECO:0000256" key="1">
    <source>
        <dbReference type="ARBA" id="ARBA00006484"/>
    </source>
</evidence>
<keyword evidence="2" id="KW-0560">Oxidoreductase</keyword>
<dbReference type="RefSeq" id="WP_205134200.1">
    <property type="nucleotide sequence ID" value="NZ_JACSNT010000014.1"/>
</dbReference>
<reference evidence="5 6" key="1">
    <citation type="journal article" date="2021" name="Sci. Rep.">
        <title>The distribution of antibiotic resistance genes in chicken gut microbiota commensals.</title>
        <authorList>
            <person name="Juricova H."/>
            <person name="Matiasovicova J."/>
            <person name="Kubasova T."/>
            <person name="Cejkova D."/>
            <person name="Rychlik I."/>
        </authorList>
    </citation>
    <scope>NUCLEOTIDE SEQUENCE [LARGE SCALE GENOMIC DNA]</scope>
    <source>
        <strain evidence="5 6">An431b</strain>
    </source>
</reference>
<organism evidence="5 6">
    <name type="scientific">Anaerotignum lactatifermentans</name>
    <dbReference type="NCBI Taxonomy" id="160404"/>
    <lineage>
        <taxon>Bacteria</taxon>
        <taxon>Bacillati</taxon>
        <taxon>Bacillota</taxon>
        <taxon>Clostridia</taxon>
        <taxon>Lachnospirales</taxon>
        <taxon>Anaerotignaceae</taxon>
        <taxon>Anaerotignum</taxon>
    </lineage>
</organism>
<accession>A0ABS2GBQ7</accession>
<dbReference type="PRINTS" id="PR00080">
    <property type="entry name" value="SDRFAMILY"/>
</dbReference>
<dbReference type="PRINTS" id="PR00081">
    <property type="entry name" value="GDHRDH"/>
</dbReference>
<dbReference type="InterPro" id="IPR036291">
    <property type="entry name" value="NAD(P)-bd_dom_sf"/>
</dbReference>
<dbReference type="PANTHER" id="PTHR44196:SF2">
    <property type="entry name" value="SHORT-CHAIN DEHYDROGENASE-RELATED"/>
    <property type="match status" value="1"/>
</dbReference>
<dbReference type="Pfam" id="PF00106">
    <property type="entry name" value="adh_short"/>
    <property type="match status" value="1"/>
</dbReference>
<dbReference type="Proteomes" id="UP000729290">
    <property type="component" value="Unassembled WGS sequence"/>
</dbReference>
<dbReference type="PANTHER" id="PTHR44196">
    <property type="entry name" value="DEHYDROGENASE/REDUCTASE SDR FAMILY MEMBER 7B"/>
    <property type="match status" value="1"/>
</dbReference>
<evidence type="ECO:0000313" key="6">
    <source>
        <dbReference type="Proteomes" id="UP000729290"/>
    </source>
</evidence>
<dbReference type="SMART" id="SM00822">
    <property type="entry name" value="PKS_KR"/>
    <property type="match status" value="1"/>
</dbReference>
<dbReference type="Gene3D" id="3.40.50.720">
    <property type="entry name" value="NAD(P)-binding Rossmann-like Domain"/>
    <property type="match status" value="1"/>
</dbReference>
<evidence type="ECO:0000259" key="4">
    <source>
        <dbReference type="SMART" id="SM00822"/>
    </source>
</evidence>
<dbReference type="PIRSF" id="PIRSF000126">
    <property type="entry name" value="11-beta-HSD1"/>
    <property type="match status" value="1"/>
</dbReference>
<evidence type="ECO:0000256" key="2">
    <source>
        <dbReference type="ARBA" id="ARBA00023002"/>
    </source>
</evidence>
<dbReference type="EMBL" id="JACSNV010000014">
    <property type="protein sequence ID" value="MBM6878475.1"/>
    <property type="molecule type" value="Genomic_DNA"/>
</dbReference>
<proteinExistence type="inferred from homology"/>
<evidence type="ECO:0000313" key="5">
    <source>
        <dbReference type="EMBL" id="MBM6878475.1"/>
    </source>
</evidence>
<dbReference type="InterPro" id="IPR057326">
    <property type="entry name" value="KR_dom"/>
</dbReference>
<sequence>MKALITGATGGIGSALAEELAQKGVHLILASRNVAQMEEMQNRLPAPVEIVAVDLTRREDCYALYERVKNKKVDILINNAGFGVLGHFSETALETELEMLALNVEAVHILTKLFLADFRRRNRGYLLNVASSAGFLAGPGMAAYYAGKNYVLRLTEAIHEELRQEGSAVRICALCPGPVQTGFQKRAGIRAGMKGISPKQAARAGLRGMVRNQAVVLPGVSTKLGYLGQKFLPEELVLRMTYAIQSKKKG</sequence>
<dbReference type="SUPFAM" id="SSF51735">
    <property type="entry name" value="NAD(P)-binding Rossmann-fold domains"/>
    <property type="match status" value="1"/>
</dbReference>
<dbReference type="InterPro" id="IPR002347">
    <property type="entry name" value="SDR_fam"/>
</dbReference>
<comment type="similarity">
    <text evidence="1 3">Belongs to the short-chain dehydrogenases/reductases (SDR) family.</text>
</comment>
<comment type="caution">
    <text evidence="5">The sequence shown here is derived from an EMBL/GenBank/DDBJ whole genome shotgun (WGS) entry which is preliminary data.</text>
</comment>
<gene>
    <name evidence="5" type="ORF">H9X83_09965</name>
</gene>
<protein>
    <submittedName>
        <fullName evidence="5">SDR family oxidoreductase</fullName>
    </submittedName>
</protein>